<keyword evidence="1" id="KW-0175">Coiled coil</keyword>
<sequence>MNLIEIVMIVIGIITIVISCRLVERQSETSGGIHRVIPDVEHLSEDEKVQIKEKIKELLSEISEETVVRTDDYLSKISNEKIMAVNDFSDQILEKIKSNHEEVVFLYNMLNEKEKELKTVIREIDTSKQKVKEILDMKKEMKEQPKKTVSNQTSTVTQVKSQKPAKQEKRPVSDVVLSDTPVINSLSTNNNTQILSLYNKGKSVVEISKLLGLGQGEVKLVIDLFKGKK</sequence>
<organism evidence="4 5">
    <name type="scientific">Mobilitalea sibirica</name>
    <dbReference type="NCBI Taxonomy" id="1462919"/>
    <lineage>
        <taxon>Bacteria</taxon>
        <taxon>Bacillati</taxon>
        <taxon>Bacillota</taxon>
        <taxon>Clostridia</taxon>
        <taxon>Lachnospirales</taxon>
        <taxon>Lachnospiraceae</taxon>
        <taxon>Mobilitalea</taxon>
    </lineage>
</organism>
<proteinExistence type="predicted"/>
<gene>
    <name evidence="4" type="ORF">I5677_14040</name>
</gene>
<dbReference type="RefSeq" id="WP_197662263.1">
    <property type="nucleotide sequence ID" value="NZ_JAEAGR010000016.1"/>
</dbReference>
<evidence type="ECO:0000256" key="2">
    <source>
        <dbReference type="SAM" id="MobiDB-lite"/>
    </source>
</evidence>
<protein>
    <submittedName>
        <fullName evidence="4">Uncharacterized protein</fullName>
    </submittedName>
</protein>
<keyword evidence="5" id="KW-1185">Reference proteome</keyword>
<reference evidence="4" key="1">
    <citation type="submission" date="2020-12" db="EMBL/GenBank/DDBJ databases">
        <title>M. sibirica DSM 26468T genome.</title>
        <authorList>
            <person name="Thieme N."/>
            <person name="Rettenmaier R."/>
            <person name="Zverlov V."/>
            <person name="Liebl W."/>
        </authorList>
    </citation>
    <scope>NUCLEOTIDE SEQUENCE</scope>
    <source>
        <strain evidence="4">DSM 26468</strain>
    </source>
</reference>
<keyword evidence="3" id="KW-1133">Transmembrane helix</keyword>
<dbReference type="EMBL" id="JAEAGR010000016">
    <property type="protein sequence ID" value="MBH1942018.1"/>
    <property type="molecule type" value="Genomic_DNA"/>
</dbReference>
<dbReference type="Pfam" id="PF19610">
    <property type="entry name" value="DUF6115"/>
    <property type="match status" value="1"/>
</dbReference>
<feature type="region of interest" description="Disordered" evidence="2">
    <location>
        <begin position="144"/>
        <end position="173"/>
    </location>
</feature>
<feature type="coiled-coil region" evidence="1">
    <location>
        <begin position="110"/>
        <end position="144"/>
    </location>
</feature>
<comment type="caution">
    <text evidence="4">The sequence shown here is derived from an EMBL/GenBank/DDBJ whole genome shotgun (WGS) entry which is preliminary data.</text>
</comment>
<keyword evidence="3" id="KW-0472">Membrane</keyword>
<feature type="compositionally biased region" description="Low complexity" evidence="2">
    <location>
        <begin position="147"/>
        <end position="162"/>
    </location>
</feature>
<keyword evidence="3" id="KW-0812">Transmembrane</keyword>
<dbReference type="Proteomes" id="UP000623269">
    <property type="component" value="Unassembled WGS sequence"/>
</dbReference>
<dbReference type="InterPro" id="IPR046118">
    <property type="entry name" value="DUF6115"/>
</dbReference>
<dbReference type="AlphaFoldDB" id="A0A8J7L0C0"/>
<name>A0A8J7L0C0_9FIRM</name>
<evidence type="ECO:0000256" key="3">
    <source>
        <dbReference type="SAM" id="Phobius"/>
    </source>
</evidence>
<evidence type="ECO:0000313" key="4">
    <source>
        <dbReference type="EMBL" id="MBH1942018.1"/>
    </source>
</evidence>
<accession>A0A8J7L0C0</accession>
<evidence type="ECO:0000256" key="1">
    <source>
        <dbReference type="SAM" id="Coils"/>
    </source>
</evidence>
<evidence type="ECO:0000313" key="5">
    <source>
        <dbReference type="Proteomes" id="UP000623269"/>
    </source>
</evidence>
<feature type="transmembrane region" description="Helical" evidence="3">
    <location>
        <begin position="6"/>
        <end position="23"/>
    </location>
</feature>